<dbReference type="PATRIC" id="fig|1674920.3.peg.2986"/>
<gene>
    <name evidence="1" type="ORF">ACR52_22845</name>
</gene>
<name>A0A0J8FYD2_9PSED</name>
<comment type="caution">
    <text evidence="1">The sequence shown here is derived from an EMBL/GenBank/DDBJ whole genome shotgun (WGS) entry which is preliminary data.</text>
</comment>
<protein>
    <submittedName>
        <fullName evidence="1">Uncharacterized protein</fullName>
    </submittedName>
</protein>
<organism evidence="1 2">
    <name type="scientific">Pseudomonas fildesensis</name>
    <dbReference type="NCBI Taxonomy" id="1674920"/>
    <lineage>
        <taxon>Bacteria</taxon>
        <taxon>Pseudomonadati</taxon>
        <taxon>Pseudomonadota</taxon>
        <taxon>Gammaproteobacteria</taxon>
        <taxon>Pseudomonadales</taxon>
        <taxon>Pseudomonadaceae</taxon>
        <taxon>Pseudomonas</taxon>
    </lineage>
</organism>
<dbReference type="AlphaFoldDB" id="A0A0J8FYD2"/>
<accession>A0A0J8FYD2</accession>
<dbReference type="RefSeq" id="WP_048729741.1">
    <property type="nucleotide sequence ID" value="NZ_LFMW01000017.1"/>
</dbReference>
<evidence type="ECO:0000313" key="1">
    <source>
        <dbReference type="EMBL" id="KMT53373.1"/>
    </source>
</evidence>
<dbReference type="OrthoDB" id="6994311at2"/>
<keyword evidence="2" id="KW-1185">Reference proteome</keyword>
<reference evidence="1 2" key="1">
    <citation type="submission" date="2015-06" db="EMBL/GenBank/DDBJ databases">
        <title>Draft genome sequence of an Antarctic Pseudomonas sp. strain KG01 with full potential for biotechnological applications.</title>
        <authorList>
            <person name="Pavlov M.S."/>
            <person name="Lira F."/>
            <person name="Martinez J.L."/>
            <person name="Marshall S.H."/>
        </authorList>
    </citation>
    <scope>NUCLEOTIDE SEQUENCE [LARGE SCALE GENOMIC DNA]</scope>
    <source>
        <strain evidence="1 2">KG01</strain>
    </source>
</reference>
<sequence length="179" mass="20176">MRYLKVTAQDMSGNGRADTVILHFYQQQAGCPDELIHEIFAVDMSADGKVDLQWSGELSPVTRPCRLEKQSTDTFANSFLKLNWFNKRSHWQRTLTLYVDNYGKTGRPNAVKLDFHEHAAPGCKASLIYRAAAYDGDSDGVLESFTNSDVDHDGVADKADKELIRSLCTAFLAFEWYAQ</sequence>
<evidence type="ECO:0000313" key="2">
    <source>
        <dbReference type="Proteomes" id="UP000037551"/>
    </source>
</evidence>
<dbReference type="Proteomes" id="UP000037551">
    <property type="component" value="Unassembled WGS sequence"/>
</dbReference>
<dbReference type="STRING" id="1674920.ACR52_22845"/>
<dbReference type="EMBL" id="LFMW01000017">
    <property type="protein sequence ID" value="KMT53373.1"/>
    <property type="molecule type" value="Genomic_DNA"/>
</dbReference>
<proteinExistence type="predicted"/>